<feature type="chain" id="PRO_5027084094" evidence="1">
    <location>
        <begin position="21"/>
        <end position="633"/>
    </location>
</feature>
<evidence type="ECO:0000313" key="4">
    <source>
        <dbReference type="EMBL" id="MVZ61458.1"/>
    </source>
</evidence>
<dbReference type="InterPro" id="IPR038765">
    <property type="entry name" value="Papain-like_cys_pep_sf"/>
</dbReference>
<dbReference type="Gene3D" id="2.60.120.1130">
    <property type="match status" value="1"/>
</dbReference>
<keyword evidence="1" id="KW-0732">Signal</keyword>
<dbReference type="InterPro" id="IPR024618">
    <property type="entry name" value="DUF3857"/>
</dbReference>
<gene>
    <name evidence="4" type="ORF">GQF63_05435</name>
</gene>
<evidence type="ECO:0000313" key="5">
    <source>
        <dbReference type="Proteomes" id="UP000435036"/>
    </source>
</evidence>
<evidence type="ECO:0000259" key="2">
    <source>
        <dbReference type="Pfam" id="PF01841"/>
    </source>
</evidence>
<dbReference type="OrthoDB" id="8595007at2"/>
<dbReference type="AlphaFoldDB" id="A0A6N8KZU7"/>
<dbReference type="InterPro" id="IPR002931">
    <property type="entry name" value="Transglutaminase-like"/>
</dbReference>
<dbReference type="EMBL" id="WSQA01000003">
    <property type="protein sequence ID" value="MVZ61458.1"/>
    <property type="molecule type" value="Genomic_DNA"/>
</dbReference>
<keyword evidence="5" id="KW-1185">Reference proteome</keyword>
<dbReference type="SUPFAM" id="SSF54001">
    <property type="entry name" value="Cysteine proteinases"/>
    <property type="match status" value="1"/>
</dbReference>
<feature type="domain" description="Transglutaminase-like" evidence="2">
    <location>
        <begin position="275"/>
        <end position="384"/>
    </location>
</feature>
<organism evidence="4 5">
    <name type="scientific">Sphingobacterium humi</name>
    <dbReference type="NCBI Taxonomy" id="1796905"/>
    <lineage>
        <taxon>Bacteria</taxon>
        <taxon>Pseudomonadati</taxon>
        <taxon>Bacteroidota</taxon>
        <taxon>Sphingobacteriia</taxon>
        <taxon>Sphingobacteriales</taxon>
        <taxon>Sphingobacteriaceae</taxon>
        <taxon>Sphingobacterium</taxon>
    </lineage>
</organism>
<dbReference type="Gene3D" id="2.60.40.3140">
    <property type="match status" value="1"/>
</dbReference>
<protein>
    <submittedName>
        <fullName evidence="4">DUF3857 domain-containing protein</fullName>
    </submittedName>
</protein>
<evidence type="ECO:0000259" key="3">
    <source>
        <dbReference type="Pfam" id="PF12969"/>
    </source>
</evidence>
<accession>A0A6N8KZU7</accession>
<reference evidence="4 5" key="1">
    <citation type="submission" date="2019-12" db="EMBL/GenBank/DDBJ databases">
        <authorList>
            <person name="Dong K."/>
        </authorList>
    </citation>
    <scope>NUCLEOTIDE SEQUENCE [LARGE SCALE GENOMIC DNA]</scope>
    <source>
        <strain evidence="4 5">JCM 31225</strain>
    </source>
</reference>
<proteinExistence type="predicted"/>
<dbReference type="Proteomes" id="UP000435036">
    <property type="component" value="Unassembled WGS sequence"/>
</dbReference>
<dbReference type="Pfam" id="PF12969">
    <property type="entry name" value="DUF3857"/>
    <property type="match status" value="1"/>
</dbReference>
<sequence length="633" mass="72444">MRLVTGFILFICCYSSTAFAQYAVSDIPKELLSRASATVRLEEMTIHMKAPNDVDIMNKTIITVHNKAGEKFAEQTLGYDKVRQIKSAKGEILDEDGKVIRKFGLKDFKDYSASGSSTLYSDSRVKVYQPMMNNYPYTLAIEYEYRYKQSFGLPAWILNYQEGLSVEKSIFKFTAAESSKLRINEKNCPVSPKVEKNGKTQSYTWTFENMAANRVEPYSPIRRESATIVEVMPEEFQYYQFAGKISDWQSFGTWYNSNLVKDKRNLPPATVAQIKQLTADMATPKEKAKALYKFLQTKTRYISVQIGIGGHEPFPAEQVDRVGYGDCKALANYMQALLDVVEIPSYYAIVTAGNQQVDFDPNFASLDGNHAIVCIPFENDTTWLECTSTNYPFGYLGDFTDNRLVLAVTKDGGKIMRTASYSYDESLQHRKSNLTLDASGKLSGSLSTLYKGNQFDNHFSNYHEHLDEQKKSLRQQYDIDRIEFTEVKYNLDADKIELTEELQIDIPRYGIVNGNSLTLHPNIFNRGSSIPEIVNRKKPVRIYRGYTDIDEIEIELPNPKEQHILPYEKKLEVPMATYHQTVSKVDGKLKYYRKVELKEGTFPVESYVEFSKFMREVQASDGIKFNLTLVDKK</sequence>
<comment type="caution">
    <text evidence="4">The sequence shown here is derived from an EMBL/GenBank/DDBJ whole genome shotgun (WGS) entry which is preliminary data.</text>
</comment>
<name>A0A6N8KZU7_9SPHI</name>
<dbReference type="Gene3D" id="3.10.620.30">
    <property type="match status" value="1"/>
</dbReference>
<feature type="domain" description="DUF3857" evidence="3">
    <location>
        <begin position="57"/>
        <end position="212"/>
    </location>
</feature>
<feature type="signal peptide" evidence="1">
    <location>
        <begin position="1"/>
        <end position="20"/>
    </location>
</feature>
<evidence type="ECO:0000256" key="1">
    <source>
        <dbReference type="SAM" id="SignalP"/>
    </source>
</evidence>
<dbReference type="RefSeq" id="WP_160368102.1">
    <property type="nucleotide sequence ID" value="NZ_WSQA01000003.1"/>
</dbReference>
<dbReference type="Pfam" id="PF01841">
    <property type="entry name" value="Transglut_core"/>
    <property type="match status" value="1"/>
</dbReference>